<dbReference type="GO" id="GO:0005829">
    <property type="term" value="C:cytosol"/>
    <property type="evidence" value="ECO:0007669"/>
    <property type="project" value="TreeGrafter"/>
</dbReference>
<keyword evidence="5 7" id="KW-0460">Magnesium</keyword>
<keyword evidence="1 7" id="KW-0808">Transferase</keyword>
<feature type="region of interest" description="Adenylyl removase" evidence="7">
    <location>
        <begin position="1"/>
        <end position="503"/>
    </location>
</feature>
<dbReference type="GO" id="GO:0000287">
    <property type="term" value="F:magnesium ion binding"/>
    <property type="evidence" value="ECO:0007669"/>
    <property type="project" value="UniProtKB-UniRule"/>
</dbReference>
<dbReference type="PANTHER" id="PTHR30621:SF0">
    <property type="entry name" value="BIFUNCTIONAL GLUTAMINE SYNTHETASE ADENYLYLTRANSFERASE_ADENYLYL-REMOVING ENZYME"/>
    <property type="match status" value="1"/>
</dbReference>
<evidence type="ECO:0000256" key="5">
    <source>
        <dbReference type="ARBA" id="ARBA00022842"/>
    </source>
</evidence>
<feature type="domain" description="PII-uridylyltransferase/Glutamine-synthetase adenylyltransferase" evidence="9">
    <location>
        <begin position="864"/>
        <end position="1010"/>
    </location>
</feature>
<feature type="domain" description="Glutamate-ammonia ligase adenylyltransferase repeated" evidence="8">
    <location>
        <begin position="604"/>
        <end position="840"/>
    </location>
</feature>
<evidence type="ECO:0000256" key="7">
    <source>
        <dbReference type="HAMAP-Rule" id="MF_00802"/>
    </source>
</evidence>
<dbReference type="InterPro" id="IPR005190">
    <property type="entry name" value="GlnE_rpt_dom"/>
</dbReference>
<dbReference type="Pfam" id="PF03710">
    <property type="entry name" value="GlnE"/>
    <property type="match status" value="2"/>
</dbReference>
<dbReference type="EC" id="2.7.7.89" evidence="7"/>
<comment type="caution">
    <text evidence="10">The sequence shown here is derived from an EMBL/GenBank/DDBJ whole genome shotgun (WGS) entry which is preliminary data.</text>
</comment>
<feature type="domain" description="Glutamate-ammonia ligase adenylyltransferase repeated" evidence="8">
    <location>
        <begin position="84"/>
        <end position="331"/>
    </location>
</feature>
<keyword evidence="4 7" id="KW-0067">ATP-binding</keyword>
<comment type="function">
    <text evidence="7">Involved in the regulation of glutamine synthetase GlnA, a key enzyme in the process to assimilate ammonia. When cellular nitrogen levels are high, the C-terminal adenylyl transferase (AT) inactivates GlnA by covalent transfer of an adenylyl group from ATP to specific tyrosine residue of GlnA, thus reducing its activity. Conversely, when nitrogen levels are low, the N-terminal adenylyl removase (AR) activates GlnA by removing the adenylyl group by phosphorolysis, increasing its activity. The regulatory region of GlnE binds the signal transduction protein PII (GlnB) which indicates the nitrogen status of the cell.</text>
</comment>
<dbReference type="EC" id="2.7.7.42" evidence="7"/>
<reference evidence="10 11" key="1">
    <citation type="submission" date="2020-08" db="EMBL/GenBank/DDBJ databases">
        <title>Sequencing the genomes of 1000 actinobacteria strains.</title>
        <authorList>
            <person name="Klenk H.-P."/>
        </authorList>
    </citation>
    <scope>NUCLEOTIDE SEQUENCE [LARGE SCALE GENOMIC DNA]</scope>
    <source>
        <strain evidence="10 11">DSM 44593</strain>
    </source>
</reference>
<evidence type="ECO:0000256" key="3">
    <source>
        <dbReference type="ARBA" id="ARBA00022741"/>
    </source>
</evidence>
<name>A0A841E1F5_9ACTN</name>
<keyword evidence="2 7" id="KW-0548">Nucleotidyltransferase</keyword>
<dbReference type="GO" id="GO:0008882">
    <property type="term" value="F:[glutamate-ammonia-ligase] adenylyltransferase activity"/>
    <property type="evidence" value="ECO:0007669"/>
    <property type="project" value="UniProtKB-UniRule"/>
</dbReference>
<evidence type="ECO:0000256" key="2">
    <source>
        <dbReference type="ARBA" id="ARBA00022695"/>
    </source>
</evidence>
<dbReference type="PANTHER" id="PTHR30621">
    <property type="entry name" value="GLUTAMINE SYNTHETASE ADENYLYLTRANSFERASE"/>
    <property type="match status" value="1"/>
</dbReference>
<feature type="region of interest" description="Adenylyl transferase" evidence="7">
    <location>
        <begin position="511"/>
        <end position="1013"/>
    </location>
</feature>
<dbReference type="InterPro" id="IPR013546">
    <property type="entry name" value="PII_UdlTrfase/GS_AdlTrfase"/>
</dbReference>
<comment type="similarity">
    <text evidence="7">Belongs to the GlnE family.</text>
</comment>
<dbReference type="Gene3D" id="3.30.460.10">
    <property type="entry name" value="Beta Polymerase, domain 2"/>
    <property type="match status" value="2"/>
</dbReference>
<evidence type="ECO:0000256" key="1">
    <source>
        <dbReference type="ARBA" id="ARBA00022679"/>
    </source>
</evidence>
<comment type="cofactor">
    <cofactor evidence="7">
        <name>Mg(2+)</name>
        <dbReference type="ChEBI" id="CHEBI:18420"/>
    </cofactor>
</comment>
<gene>
    <name evidence="7" type="primary">glnE</name>
    <name evidence="10" type="ORF">HNR25_000627</name>
</gene>
<protein>
    <recommendedName>
        <fullName evidence="7">Bifunctional glutamine synthetase adenylyltransferase/adenylyl-removing enzyme</fullName>
    </recommendedName>
    <alternativeName>
        <fullName evidence="7">ATP:glutamine synthetase adenylyltransferase</fullName>
    </alternativeName>
    <alternativeName>
        <fullName evidence="7">ATase</fullName>
    </alternativeName>
    <domain>
        <recommendedName>
            <fullName evidence="7">Glutamine synthetase adenylyl-L-tyrosine phosphorylase</fullName>
            <ecNumber evidence="7">2.7.7.89</ecNumber>
        </recommendedName>
        <alternativeName>
            <fullName evidence="7">Adenylyl removase</fullName>
            <shortName evidence="7">AR</shortName>
            <shortName evidence="7">AT-N</shortName>
        </alternativeName>
    </domain>
    <domain>
        <recommendedName>
            <fullName evidence="7">Glutamine synthetase adenylyl transferase</fullName>
            <ecNumber evidence="7">2.7.7.42</ecNumber>
        </recommendedName>
        <alternativeName>
            <fullName evidence="7">Adenylyl transferase</fullName>
            <shortName evidence="7">AT</shortName>
            <shortName evidence="7">AT-C</shortName>
        </alternativeName>
    </domain>
</protein>
<dbReference type="GO" id="GO:0005524">
    <property type="term" value="F:ATP binding"/>
    <property type="evidence" value="ECO:0007669"/>
    <property type="project" value="UniProtKB-UniRule"/>
</dbReference>
<evidence type="ECO:0000313" key="11">
    <source>
        <dbReference type="Proteomes" id="UP000578077"/>
    </source>
</evidence>
<proteinExistence type="inferred from homology"/>
<keyword evidence="10" id="KW-0436">Ligase</keyword>
<dbReference type="InterPro" id="IPR023057">
    <property type="entry name" value="GlnE"/>
</dbReference>
<dbReference type="SUPFAM" id="SSF81593">
    <property type="entry name" value="Nucleotidyltransferase substrate binding subunit/domain"/>
    <property type="match status" value="2"/>
</dbReference>
<dbReference type="SUPFAM" id="SSF81301">
    <property type="entry name" value="Nucleotidyltransferase"/>
    <property type="match status" value="2"/>
</dbReference>
<evidence type="ECO:0000259" key="8">
    <source>
        <dbReference type="Pfam" id="PF03710"/>
    </source>
</evidence>
<comment type="catalytic activity">
    <reaction evidence="7">
        <text>[glutamine synthetase]-L-tyrosine + ATP = [glutamine synthetase]-O(4)-(5'-adenylyl)-L-tyrosine + diphosphate</text>
        <dbReference type="Rhea" id="RHEA:18589"/>
        <dbReference type="Rhea" id="RHEA-COMP:10660"/>
        <dbReference type="Rhea" id="RHEA-COMP:10661"/>
        <dbReference type="ChEBI" id="CHEBI:30616"/>
        <dbReference type="ChEBI" id="CHEBI:33019"/>
        <dbReference type="ChEBI" id="CHEBI:46858"/>
        <dbReference type="ChEBI" id="CHEBI:83624"/>
        <dbReference type="EC" id="2.7.7.42"/>
    </reaction>
</comment>
<evidence type="ECO:0000259" key="9">
    <source>
        <dbReference type="Pfam" id="PF08335"/>
    </source>
</evidence>
<keyword evidence="11" id="KW-1185">Reference proteome</keyword>
<dbReference type="Pfam" id="PF08335">
    <property type="entry name" value="GlnD_UR_UTase"/>
    <property type="match status" value="2"/>
</dbReference>
<sequence length="1013" mass="109571">MARETFTLTAGALARRGFGDGARAARLMQDCGLAPGHHAGVVDELGAAPDADQALLGLSRLLDCCAEPGDLLEALTADPDLRARLVKVLGASTALTDHLVRHPGDWRELRGADAARAPGPSELRAGMLHIVGADPNSDPAAPVAARNTDGPDVRAHALRVAYHRRVLRLAGRDLTGAADLETVGAELADLAASVLEAALAIARADDPEQAALCRLAVIGMGKCGGRELNYVSDVDVVFVAEPADGVEDEQAAMRAASRLAAEMMRLPSETASEGTLWQVDAALRPEGKNGPLVRGLSGHVAYYQRWAKTWEFQALLKARPIAGDPDLGAAYAAEIEPMVWRAAGRDNFVDDVQSMRRRVVAHIPPAESEREIKLSRGGLRDIEFSVQLLQLVHGRADPALRSGNTLAALEALSQKGYVGRDDAAGLADAYRFLRRVEHLLQLSRLRRTHLLPDPDSPDGSEQLRRLGRALGYAANPVTEFMAAWRRVAGDVRRLHEKLFYRPLLHAVARLPEGEARLTPEQAGERLSALGFADPAGALRHLDTLTSGVSRRAAIQRTLMPVMLGWFADAPDPDTGLLAFRQVSEALGGTPWYLRLLRDDIRVAERMAWVLGTSRYVTELLLRAPEAVGVLADDAELVQRSTRALEAEADAALRRHGTAENAVAAVRALRRRELLRTALADLLEVSPVESVGDALTAITAVTVEAALRTARARVADQRGEEPQTRLCVVAMGRFGGGELSYASDADVMFVHEPLPGAATAAATESAIAIVRELRRLLEMPAYDPPLLLDADLRPEGRSGAMVRTLDSYAAYYRRWSSTWESQALLRAAPIAGDMDLGARFIELVDPLRYPEGGVGDSQVREIRKLKARMEAERLPRGADPATHTKLGRGGLSDVEWVAQLLQLRHGHEVPGLRTTGTIEALHAAVGAGLLDPEDGATLETSWRLAARVRGAVMLVRGKPSDSIPKSLRDQAILAGALGYRDDDEDEGAVGRMVQDYRQVTRRARTVMERVFYDD</sequence>
<comment type="catalytic activity">
    <reaction evidence="7">
        <text>[glutamine synthetase]-O(4)-(5'-adenylyl)-L-tyrosine + phosphate = [glutamine synthetase]-L-tyrosine + ADP</text>
        <dbReference type="Rhea" id="RHEA:43716"/>
        <dbReference type="Rhea" id="RHEA-COMP:10660"/>
        <dbReference type="Rhea" id="RHEA-COMP:10661"/>
        <dbReference type="ChEBI" id="CHEBI:43474"/>
        <dbReference type="ChEBI" id="CHEBI:46858"/>
        <dbReference type="ChEBI" id="CHEBI:83624"/>
        <dbReference type="ChEBI" id="CHEBI:456216"/>
        <dbReference type="EC" id="2.7.7.89"/>
    </reaction>
</comment>
<organism evidence="10 11">
    <name type="scientific">Streptomonospora salina</name>
    <dbReference type="NCBI Taxonomy" id="104205"/>
    <lineage>
        <taxon>Bacteria</taxon>
        <taxon>Bacillati</taxon>
        <taxon>Actinomycetota</taxon>
        <taxon>Actinomycetes</taxon>
        <taxon>Streptosporangiales</taxon>
        <taxon>Nocardiopsidaceae</taxon>
        <taxon>Streptomonospora</taxon>
    </lineage>
</organism>
<dbReference type="Proteomes" id="UP000578077">
    <property type="component" value="Unassembled WGS sequence"/>
</dbReference>
<dbReference type="InterPro" id="IPR043519">
    <property type="entry name" value="NT_sf"/>
</dbReference>
<dbReference type="GO" id="GO:0016874">
    <property type="term" value="F:ligase activity"/>
    <property type="evidence" value="ECO:0007669"/>
    <property type="project" value="UniProtKB-KW"/>
</dbReference>
<evidence type="ECO:0000313" key="10">
    <source>
        <dbReference type="EMBL" id="MBB5996876.1"/>
    </source>
</evidence>
<dbReference type="CDD" id="cd05401">
    <property type="entry name" value="NT_GlnE_GlnD_like"/>
    <property type="match status" value="2"/>
</dbReference>
<feature type="domain" description="PII-uridylyltransferase/Glutamine-synthetase adenylyltransferase" evidence="9">
    <location>
        <begin position="366"/>
        <end position="499"/>
    </location>
</feature>
<dbReference type="GO" id="GO:0047388">
    <property type="term" value="F:[glutamine synthetase]-adenylyl-L-tyrosine phosphorylase activity"/>
    <property type="evidence" value="ECO:0007669"/>
    <property type="project" value="UniProtKB-EC"/>
</dbReference>
<accession>A0A841E1F5</accession>
<evidence type="ECO:0000256" key="4">
    <source>
        <dbReference type="ARBA" id="ARBA00022840"/>
    </source>
</evidence>
<keyword evidence="3 7" id="KW-0547">Nucleotide-binding</keyword>
<dbReference type="GO" id="GO:0000820">
    <property type="term" value="P:regulation of glutamine family amino acid metabolic process"/>
    <property type="evidence" value="ECO:0007669"/>
    <property type="project" value="UniProtKB-UniRule"/>
</dbReference>
<evidence type="ECO:0000256" key="6">
    <source>
        <dbReference type="ARBA" id="ARBA00023268"/>
    </source>
</evidence>
<dbReference type="AlphaFoldDB" id="A0A841E1F5"/>
<dbReference type="HAMAP" id="MF_00802">
    <property type="entry name" value="GlnE"/>
    <property type="match status" value="1"/>
</dbReference>
<dbReference type="Gene3D" id="1.20.120.330">
    <property type="entry name" value="Nucleotidyltransferases domain 2"/>
    <property type="match status" value="2"/>
</dbReference>
<dbReference type="NCBIfam" id="NF010707">
    <property type="entry name" value="PRK14109.1"/>
    <property type="match status" value="1"/>
</dbReference>
<dbReference type="EMBL" id="JACHLY010000001">
    <property type="protein sequence ID" value="MBB5996876.1"/>
    <property type="molecule type" value="Genomic_DNA"/>
</dbReference>
<keyword evidence="6 7" id="KW-0511">Multifunctional enzyme</keyword>